<sequence length="92" mass="10813">MGDTAVDFFLENLKQLRTSSNLDFTIDEKLQLQSLEEEIKYLREFLKITEKKRNEHSEVMKLVMQIRDVVSEAENIVELFVVLVIKADHICL</sequence>
<dbReference type="EMBL" id="CM046399">
    <property type="protein sequence ID" value="KAI8529679.1"/>
    <property type="molecule type" value="Genomic_DNA"/>
</dbReference>
<dbReference type="Proteomes" id="UP001062846">
    <property type="component" value="Chromosome 12"/>
</dbReference>
<proteinExistence type="predicted"/>
<name>A0ACC0LM32_RHOML</name>
<keyword evidence="2" id="KW-1185">Reference proteome</keyword>
<evidence type="ECO:0000313" key="1">
    <source>
        <dbReference type="EMBL" id="KAI8529679.1"/>
    </source>
</evidence>
<accession>A0ACC0LM32</accession>
<evidence type="ECO:0000313" key="2">
    <source>
        <dbReference type="Proteomes" id="UP001062846"/>
    </source>
</evidence>
<comment type="caution">
    <text evidence="1">The sequence shown here is derived from an EMBL/GenBank/DDBJ whole genome shotgun (WGS) entry which is preliminary data.</text>
</comment>
<protein>
    <submittedName>
        <fullName evidence="1">Uncharacterized protein</fullName>
    </submittedName>
</protein>
<gene>
    <name evidence="1" type="ORF">RHMOL_Rhmol12G0243400</name>
</gene>
<organism evidence="1 2">
    <name type="scientific">Rhododendron molle</name>
    <name type="common">Chinese azalea</name>
    <name type="synonym">Azalea mollis</name>
    <dbReference type="NCBI Taxonomy" id="49168"/>
    <lineage>
        <taxon>Eukaryota</taxon>
        <taxon>Viridiplantae</taxon>
        <taxon>Streptophyta</taxon>
        <taxon>Embryophyta</taxon>
        <taxon>Tracheophyta</taxon>
        <taxon>Spermatophyta</taxon>
        <taxon>Magnoliopsida</taxon>
        <taxon>eudicotyledons</taxon>
        <taxon>Gunneridae</taxon>
        <taxon>Pentapetalae</taxon>
        <taxon>asterids</taxon>
        <taxon>Ericales</taxon>
        <taxon>Ericaceae</taxon>
        <taxon>Ericoideae</taxon>
        <taxon>Rhodoreae</taxon>
        <taxon>Rhododendron</taxon>
    </lineage>
</organism>
<reference evidence="1" key="1">
    <citation type="submission" date="2022-02" db="EMBL/GenBank/DDBJ databases">
        <title>Plant Genome Project.</title>
        <authorList>
            <person name="Zhang R.-G."/>
        </authorList>
    </citation>
    <scope>NUCLEOTIDE SEQUENCE</scope>
    <source>
        <strain evidence="1">AT1</strain>
    </source>
</reference>